<dbReference type="AlphaFoldDB" id="A0A448B525"/>
<dbReference type="EMBL" id="LR134289">
    <property type="protein sequence ID" value="VEE09374.1"/>
    <property type="molecule type" value="Genomic_DNA"/>
</dbReference>
<evidence type="ECO:0000313" key="2">
    <source>
        <dbReference type="EMBL" id="VEE09374.1"/>
    </source>
</evidence>
<organism evidence="2 3">
    <name type="scientific">Chryseobacterium gleum</name>
    <name type="common">Flavobacterium gleum</name>
    <dbReference type="NCBI Taxonomy" id="250"/>
    <lineage>
        <taxon>Bacteria</taxon>
        <taxon>Pseudomonadati</taxon>
        <taxon>Bacteroidota</taxon>
        <taxon>Flavobacteriia</taxon>
        <taxon>Flavobacteriales</taxon>
        <taxon>Weeksellaceae</taxon>
        <taxon>Chryseobacterium group</taxon>
        <taxon>Chryseobacterium</taxon>
    </lineage>
</organism>
<keyword evidence="1" id="KW-0472">Membrane</keyword>
<accession>A0A448B525</accession>
<keyword evidence="1" id="KW-1133">Transmembrane helix</keyword>
<proteinExistence type="predicted"/>
<keyword evidence="1" id="KW-0812">Transmembrane</keyword>
<feature type="transmembrane region" description="Helical" evidence="1">
    <location>
        <begin position="12"/>
        <end position="42"/>
    </location>
</feature>
<evidence type="ECO:0000256" key="1">
    <source>
        <dbReference type="SAM" id="Phobius"/>
    </source>
</evidence>
<dbReference type="KEGG" id="cgle:NCTC11432_03167"/>
<reference evidence="2 3" key="1">
    <citation type="submission" date="2018-12" db="EMBL/GenBank/DDBJ databases">
        <authorList>
            <consortium name="Pathogen Informatics"/>
        </authorList>
    </citation>
    <scope>NUCLEOTIDE SEQUENCE [LARGE SCALE GENOMIC DNA]</scope>
    <source>
        <strain evidence="2 3">NCTC11432</strain>
    </source>
</reference>
<protein>
    <submittedName>
        <fullName evidence="2">Uncharacterized protein</fullName>
    </submittedName>
</protein>
<dbReference type="Proteomes" id="UP000279227">
    <property type="component" value="Chromosome"/>
</dbReference>
<name>A0A448B525_CHRGE</name>
<evidence type="ECO:0000313" key="3">
    <source>
        <dbReference type="Proteomes" id="UP000279227"/>
    </source>
</evidence>
<gene>
    <name evidence="2" type="ORF">NCTC11432_03167</name>
</gene>
<sequence length="76" mass="9058">MVRIYTEHNVYFIAYKLFLLCQLITYYLLLITYYLLLITYYIPPSLALIEMVTPQQELEGERVWAWEGAGARSMNE</sequence>